<dbReference type="EMBL" id="AP019782">
    <property type="protein sequence ID" value="BBL69414.1"/>
    <property type="molecule type" value="Genomic_DNA"/>
</dbReference>
<keyword evidence="3" id="KW-1185">Reference proteome</keyword>
<keyword evidence="1" id="KW-0472">Membrane</keyword>
<dbReference type="RefSeq" id="WP_221047834.1">
    <property type="nucleotide sequence ID" value="NZ_AP019782.1"/>
</dbReference>
<evidence type="ECO:0000313" key="3">
    <source>
        <dbReference type="Proteomes" id="UP000824988"/>
    </source>
</evidence>
<sequence length="261" mass="28190">MAVSFSVLRKTPRDLVVVAVVCAAAGLGLLVDSVATLPLQQALGVLAWGILLGLMKGETWHVRIQAAIVVGIATAAEYLFSPHWHFYSYRFENVPLYVSPGHGMVYLAAAALGRSDYFRRHHAWLTNLALIGGTAWAAWGLFFAERGDMGGAALFALLFVFILVGRTHPLYVAAFFITTYLELVGTFYGNWAWATQWPFFGLSQANPPCGISAGYCIFDAIAVAGAAAIAKTVDFAAARLRGSALPAWLDTPPAQEAYEEE</sequence>
<protein>
    <submittedName>
        <fullName evidence="2">Uncharacterized protein</fullName>
    </submittedName>
</protein>
<name>A0A8D4VLF3_9GAMM</name>
<feature type="transmembrane region" description="Helical" evidence="1">
    <location>
        <begin position="62"/>
        <end position="82"/>
    </location>
</feature>
<reference evidence="2" key="1">
    <citation type="submission" date="2019-06" db="EMBL/GenBank/DDBJ databases">
        <title>Complete genome sequence of Methylogaea oryzae strain JCM16910.</title>
        <authorList>
            <person name="Asakawa S."/>
        </authorList>
    </citation>
    <scope>NUCLEOTIDE SEQUENCE</scope>
    <source>
        <strain evidence="2">E10</strain>
    </source>
</reference>
<keyword evidence="1" id="KW-0812">Transmembrane</keyword>
<dbReference type="AlphaFoldDB" id="A0A8D4VLF3"/>
<evidence type="ECO:0000313" key="2">
    <source>
        <dbReference type="EMBL" id="BBL69414.1"/>
    </source>
</evidence>
<organism evidence="2 3">
    <name type="scientific">Methylogaea oryzae</name>
    <dbReference type="NCBI Taxonomy" id="1295382"/>
    <lineage>
        <taxon>Bacteria</taxon>
        <taxon>Pseudomonadati</taxon>
        <taxon>Pseudomonadota</taxon>
        <taxon>Gammaproteobacteria</taxon>
        <taxon>Methylococcales</taxon>
        <taxon>Methylococcaceae</taxon>
        <taxon>Methylogaea</taxon>
    </lineage>
</organism>
<dbReference type="Proteomes" id="UP000824988">
    <property type="component" value="Chromosome"/>
</dbReference>
<keyword evidence="1" id="KW-1133">Transmembrane helix</keyword>
<proteinExistence type="predicted"/>
<feature type="transmembrane region" description="Helical" evidence="1">
    <location>
        <begin position="211"/>
        <end position="230"/>
    </location>
</feature>
<evidence type="ECO:0000256" key="1">
    <source>
        <dbReference type="SAM" id="Phobius"/>
    </source>
</evidence>
<feature type="transmembrane region" description="Helical" evidence="1">
    <location>
        <begin position="12"/>
        <end position="31"/>
    </location>
</feature>
<feature type="transmembrane region" description="Helical" evidence="1">
    <location>
        <begin position="124"/>
        <end position="143"/>
    </location>
</feature>
<accession>A0A8D4VLF3</accession>
<dbReference type="KEGG" id="moz:MoryE10_00200"/>
<feature type="transmembrane region" description="Helical" evidence="1">
    <location>
        <begin position="170"/>
        <end position="191"/>
    </location>
</feature>
<gene>
    <name evidence="2" type="ORF">MoryE10_00200</name>
</gene>
<feature type="transmembrane region" description="Helical" evidence="1">
    <location>
        <begin position="149"/>
        <end position="165"/>
    </location>
</feature>